<sequence>MEQMSSTKLFLNFSFVLLRRESWNEERKNERIGAIDDMLAELCERNAIRPLALESLPGYQLQMEPFEELDDELGNIFEEEHPYSVSISSTFLPKCDYN</sequence>
<dbReference type="EMBL" id="UYRV01026504">
    <property type="protein sequence ID" value="VDK79411.1"/>
    <property type="molecule type" value="Genomic_DNA"/>
</dbReference>
<reference evidence="1 2" key="1">
    <citation type="submission" date="2018-11" db="EMBL/GenBank/DDBJ databases">
        <authorList>
            <consortium name="Pathogen Informatics"/>
        </authorList>
    </citation>
    <scope>NUCLEOTIDE SEQUENCE [LARGE SCALE GENOMIC DNA]</scope>
</reference>
<accession>A0A3P6UPM0</accession>
<gene>
    <name evidence="1" type="ORF">CGOC_LOCUS7576</name>
</gene>
<protein>
    <submittedName>
        <fullName evidence="1">Uncharacterized protein</fullName>
    </submittedName>
</protein>
<proteinExistence type="predicted"/>
<keyword evidence="2" id="KW-1185">Reference proteome</keyword>
<evidence type="ECO:0000313" key="1">
    <source>
        <dbReference type="EMBL" id="VDK79411.1"/>
    </source>
</evidence>
<evidence type="ECO:0000313" key="2">
    <source>
        <dbReference type="Proteomes" id="UP000271889"/>
    </source>
</evidence>
<name>A0A3P6UPM0_CYLGO</name>
<dbReference type="Proteomes" id="UP000271889">
    <property type="component" value="Unassembled WGS sequence"/>
</dbReference>
<dbReference type="AlphaFoldDB" id="A0A3P6UPM0"/>
<organism evidence="1 2">
    <name type="scientific">Cylicostephanus goldi</name>
    <name type="common">Nematode worm</name>
    <dbReference type="NCBI Taxonomy" id="71465"/>
    <lineage>
        <taxon>Eukaryota</taxon>
        <taxon>Metazoa</taxon>
        <taxon>Ecdysozoa</taxon>
        <taxon>Nematoda</taxon>
        <taxon>Chromadorea</taxon>
        <taxon>Rhabditida</taxon>
        <taxon>Rhabditina</taxon>
        <taxon>Rhabditomorpha</taxon>
        <taxon>Strongyloidea</taxon>
        <taxon>Strongylidae</taxon>
        <taxon>Cylicostephanus</taxon>
    </lineage>
</organism>
<dbReference type="OrthoDB" id="392925at2759"/>